<accession>T1A2M4</accession>
<feature type="non-terminal residue" evidence="1">
    <location>
        <position position="1"/>
    </location>
</feature>
<reference evidence="1" key="1">
    <citation type="submission" date="2013-08" db="EMBL/GenBank/DDBJ databases">
        <authorList>
            <person name="Mendez C."/>
            <person name="Richter M."/>
            <person name="Ferrer M."/>
            <person name="Sanchez J."/>
        </authorList>
    </citation>
    <scope>NUCLEOTIDE SEQUENCE</scope>
</reference>
<comment type="caution">
    <text evidence="1">The sequence shown here is derived from an EMBL/GenBank/DDBJ whole genome shotgun (WGS) entry which is preliminary data.</text>
</comment>
<name>T1A2M4_9ZZZZ</name>
<gene>
    <name evidence="1" type="ORF">B1B_16646</name>
</gene>
<dbReference type="AlphaFoldDB" id="T1A2M4"/>
<keyword evidence="1" id="KW-0378">Hydrolase</keyword>
<evidence type="ECO:0000313" key="1">
    <source>
        <dbReference type="EMBL" id="EQD36075.1"/>
    </source>
</evidence>
<sequence length="88" mass="9672">DGVELVASRLRRSWLGAVPAVHNVGREKLRQMETHGVEPPFACVYSDAGADLPMLLAAERAVLVNPGESLRARMQARLGSRYAEVEWS</sequence>
<reference evidence="1" key="2">
    <citation type="journal article" date="2014" name="ISME J.">
        <title>Microbial stratification in low pH oxic and suboxic macroscopic growths along an acid mine drainage.</title>
        <authorList>
            <person name="Mendez-Garcia C."/>
            <person name="Mesa V."/>
            <person name="Sprenger R.R."/>
            <person name="Richter M."/>
            <person name="Diez M.S."/>
            <person name="Solano J."/>
            <person name="Bargiela R."/>
            <person name="Golyshina O.V."/>
            <person name="Manteca A."/>
            <person name="Ramos J.L."/>
            <person name="Gallego J.R."/>
            <person name="Llorente I."/>
            <person name="Martins Dos Santos V.A."/>
            <person name="Jensen O.N."/>
            <person name="Pelaez A.I."/>
            <person name="Sanchez J."/>
            <person name="Ferrer M."/>
        </authorList>
    </citation>
    <scope>NUCLEOTIDE SEQUENCE</scope>
</reference>
<dbReference type="Gene3D" id="3.40.50.1000">
    <property type="entry name" value="HAD superfamily/HAD-like"/>
    <property type="match status" value="1"/>
</dbReference>
<organism evidence="1">
    <name type="scientific">mine drainage metagenome</name>
    <dbReference type="NCBI Taxonomy" id="410659"/>
    <lineage>
        <taxon>unclassified sequences</taxon>
        <taxon>metagenomes</taxon>
        <taxon>ecological metagenomes</taxon>
    </lineage>
</organism>
<dbReference type="InterPro" id="IPR023214">
    <property type="entry name" value="HAD_sf"/>
</dbReference>
<dbReference type="EMBL" id="AUZY01011086">
    <property type="protein sequence ID" value="EQD36075.1"/>
    <property type="molecule type" value="Genomic_DNA"/>
</dbReference>
<protein>
    <submittedName>
        <fullName evidence="1">Haloacid dehalogenase domain protein hydrolase</fullName>
    </submittedName>
</protein>
<proteinExistence type="predicted"/>
<dbReference type="GO" id="GO:0016787">
    <property type="term" value="F:hydrolase activity"/>
    <property type="evidence" value="ECO:0007669"/>
    <property type="project" value="UniProtKB-KW"/>
</dbReference>